<dbReference type="InterPro" id="IPR037185">
    <property type="entry name" value="EmrE-like"/>
</dbReference>
<feature type="transmembrane region" description="Helical" evidence="5">
    <location>
        <begin position="78"/>
        <end position="96"/>
    </location>
</feature>
<feature type="transmembrane region" description="Helical" evidence="5">
    <location>
        <begin position="163"/>
        <end position="184"/>
    </location>
</feature>
<feature type="transmembrane region" description="Helical" evidence="5">
    <location>
        <begin position="108"/>
        <end position="128"/>
    </location>
</feature>
<feature type="domain" description="EamA" evidence="6">
    <location>
        <begin position="22"/>
        <end position="152"/>
    </location>
</feature>
<name>A0A239HZY2_EKHLU</name>
<dbReference type="SUPFAM" id="SSF103481">
    <property type="entry name" value="Multidrug resistance efflux transporter EmrE"/>
    <property type="match status" value="2"/>
</dbReference>
<keyword evidence="2 5" id="KW-0812">Transmembrane</keyword>
<feature type="transmembrane region" description="Helical" evidence="5">
    <location>
        <begin position="255"/>
        <end position="276"/>
    </location>
</feature>
<feature type="transmembrane region" description="Helical" evidence="5">
    <location>
        <begin position="20"/>
        <end position="41"/>
    </location>
</feature>
<gene>
    <name evidence="7" type="ORF">SAMN05421640_1552</name>
</gene>
<keyword evidence="3 5" id="KW-1133">Transmembrane helix</keyword>
<reference evidence="7 8" key="1">
    <citation type="submission" date="2017-06" db="EMBL/GenBank/DDBJ databases">
        <authorList>
            <person name="Kim H.J."/>
            <person name="Triplett B.A."/>
        </authorList>
    </citation>
    <scope>NUCLEOTIDE SEQUENCE [LARGE SCALE GENOMIC DNA]</scope>
    <source>
        <strain evidence="7 8">DSM 19307</strain>
    </source>
</reference>
<dbReference type="InterPro" id="IPR000620">
    <property type="entry name" value="EamA_dom"/>
</dbReference>
<dbReference type="OrthoDB" id="1117213at2"/>
<keyword evidence="8" id="KW-1185">Reference proteome</keyword>
<dbReference type="EMBL" id="FZPD01000002">
    <property type="protein sequence ID" value="SNS85814.1"/>
    <property type="molecule type" value="Genomic_DNA"/>
</dbReference>
<dbReference type="PANTHER" id="PTHR32322:SF9">
    <property type="entry name" value="AMINO-ACID METABOLITE EFFLUX PUMP-RELATED"/>
    <property type="match status" value="1"/>
</dbReference>
<sequence>MEFSFNLEHKTITKMKIKNIHLLLLLASFWGPSFLFIKIAVEEVPPVMLAALRIGTGALILNLLLLLQKNRLPLNIDFWKKTFIAGFFAQAFPFIMINWGEQYVDSSLASILNGLVPIFTIVLAHFMIADEKLSGQKLKGVILGFLGLIVLVLPNIIEGVEGSFWGIIAITSAALSYGIGLAYIRKHLVNIPSFQAPAAQLLSVSIYLIPLAFFMYPSFDFAVLQTQTISSIMILGVFGTAIAFVVYFKLIERSSAGYASLVTYLMPIYGVVLGVTILDEVLTVWTLLGAMLILLGIRLTKKTNTISVPQFGKNIDPALYTKFR</sequence>
<dbReference type="GO" id="GO:0016020">
    <property type="term" value="C:membrane"/>
    <property type="evidence" value="ECO:0007669"/>
    <property type="project" value="UniProtKB-SubCell"/>
</dbReference>
<evidence type="ECO:0000256" key="1">
    <source>
        <dbReference type="ARBA" id="ARBA00004141"/>
    </source>
</evidence>
<feature type="transmembrane region" description="Helical" evidence="5">
    <location>
        <begin position="228"/>
        <end position="248"/>
    </location>
</feature>
<evidence type="ECO:0000256" key="4">
    <source>
        <dbReference type="ARBA" id="ARBA00023136"/>
    </source>
</evidence>
<feature type="domain" description="EamA" evidence="6">
    <location>
        <begin position="165"/>
        <end position="299"/>
    </location>
</feature>
<accession>A0A239HZY2</accession>
<protein>
    <submittedName>
        <fullName evidence="7">Permease of the drug/metabolite transporter (DMT) superfamily</fullName>
    </submittedName>
</protein>
<comment type="subcellular location">
    <subcellularLocation>
        <location evidence="1">Membrane</location>
        <topology evidence="1">Multi-pass membrane protein</topology>
    </subcellularLocation>
</comment>
<dbReference type="PANTHER" id="PTHR32322">
    <property type="entry name" value="INNER MEMBRANE TRANSPORTER"/>
    <property type="match status" value="1"/>
</dbReference>
<evidence type="ECO:0000256" key="2">
    <source>
        <dbReference type="ARBA" id="ARBA00022692"/>
    </source>
</evidence>
<evidence type="ECO:0000313" key="7">
    <source>
        <dbReference type="EMBL" id="SNS85814.1"/>
    </source>
</evidence>
<keyword evidence="4 5" id="KW-0472">Membrane</keyword>
<feature type="transmembrane region" description="Helical" evidence="5">
    <location>
        <begin position="140"/>
        <end position="157"/>
    </location>
</feature>
<evidence type="ECO:0000256" key="3">
    <source>
        <dbReference type="ARBA" id="ARBA00022989"/>
    </source>
</evidence>
<organism evidence="7 8">
    <name type="scientific">Ekhidna lutea</name>
    <dbReference type="NCBI Taxonomy" id="447679"/>
    <lineage>
        <taxon>Bacteria</taxon>
        <taxon>Pseudomonadati</taxon>
        <taxon>Bacteroidota</taxon>
        <taxon>Cytophagia</taxon>
        <taxon>Cytophagales</taxon>
        <taxon>Reichenbachiellaceae</taxon>
        <taxon>Ekhidna</taxon>
    </lineage>
</organism>
<proteinExistence type="predicted"/>
<dbReference type="InterPro" id="IPR050638">
    <property type="entry name" value="AA-Vitamin_Transporters"/>
</dbReference>
<feature type="transmembrane region" description="Helical" evidence="5">
    <location>
        <begin position="282"/>
        <end position="300"/>
    </location>
</feature>
<evidence type="ECO:0000256" key="5">
    <source>
        <dbReference type="SAM" id="Phobius"/>
    </source>
</evidence>
<evidence type="ECO:0000259" key="6">
    <source>
        <dbReference type="Pfam" id="PF00892"/>
    </source>
</evidence>
<dbReference type="Proteomes" id="UP000198393">
    <property type="component" value="Unassembled WGS sequence"/>
</dbReference>
<dbReference type="AlphaFoldDB" id="A0A239HZY2"/>
<feature type="transmembrane region" description="Helical" evidence="5">
    <location>
        <begin position="196"/>
        <end position="216"/>
    </location>
</feature>
<evidence type="ECO:0000313" key="8">
    <source>
        <dbReference type="Proteomes" id="UP000198393"/>
    </source>
</evidence>
<dbReference type="Pfam" id="PF00892">
    <property type="entry name" value="EamA"/>
    <property type="match status" value="2"/>
</dbReference>
<feature type="transmembrane region" description="Helical" evidence="5">
    <location>
        <begin position="47"/>
        <end position="66"/>
    </location>
</feature>